<keyword evidence="3" id="KW-1185">Reference proteome</keyword>
<organism evidence="2 3">
    <name type="scientific">Colletotrichum paranaense</name>
    <dbReference type="NCBI Taxonomy" id="1914294"/>
    <lineage>
        <taxon>Eukaryota</taxon>
        <taxon>Fungi</taxon>
        <taxon>Dikarya</taxon>
        <taxon>Ascomycota</taxon>
        <taxon>Pezizomycotina</taxon>
        <taxon>Sordariomycetes</taxon>
        <taxon>Hypocreomycetidae</taxon>
        <taxon>Glomerellales</taxon>
        <taxon>Glomerellaceae</taxon>
        <taxon>Colletotrichum</taxon>
        <taxon>Colletotrichum acutatum species complex</taxon>
    </lineage>
</organism>
<evidence type="ECO:0000313" key="3">
    <source>
        <dbReference type="Proteomes" id="UP001241169"/>
    </source>
</evidence>
<accession>A0ABQ9RWW7</accession>
<protein>
    <submittedName>
        <fullName evidence="2">Uncharacterized protein</fullName>
    </submittedName>
</protein>
<name>A0ABQ9RWW7_9PEZI</name>
<gene>
    <name evidence="2" type="ORF">CPAR01_16192</name>
</gene>
<reference evidence="2 3" key="1">
    <citation type="submission" date="2016-10" db="EMBL/GenBank/DDBJ databases">
        <title>The genome sequence of Colletotrichum fioriniae PJ7.</title>
        <authorList>
            <person name="Baroncelli R."/>
        </authorList>
    </citation>
    <scope>NUCLEOTIDE SEQUENCE [LARGE SCALE GENOMIC DNA]</scope>
    <source>
        <strain evidence="2 3">IMI 384185</strain>
    </source>
</reference>
<dbReference type="EMBL" id="MOPA01000023">
    <property type="protein sequence ID" value="KAK1517328.1"/>
    <property type="molecule type" value="Genomic_DNA"/>
</dbReference>
<dbReference type="GeneID" id="85384336"/>
<comment type="caution">
    <text evidence="2">The sequence shown here is derived from an EMBL/GenBank/DDBJ whole genome shotgun (WGS) entry which is preliminary data.</text>
</comment>
<dbReference type="Proteomes" id="UP001241169">
    <property type="component" value="Unassembled WGS sequence"/>
</dbReference>
<dbReference type="RefSeq" id="XP_060340918.1">
    <property type="nucleotide sequence ID" value="XM_060500437.1"/>
</dbReference>
<evidence type="ECO:0000256" key="1">
    <source>
        <dbReference type="SAM" id="MobiDB-lite"/>
    </source>
</evidence>
<feature type="non-terminal residue" evidence="2">
    <location>
        <position position="1"/>
    </location>
</feature>
<sequence>SSGRRFSFSLSPASKAAKRFLSQRSNNRRSFDSQASSSTPWQYACRRSRKLPDSTGCPMVNCKSDLTWVVLIQYVKVAVGLSRELQVVDTVAGLAMAELNLVGYQGLPGRNCHI</sequence>
<evidence type="ECO:0000313" key="2">
    <source>
        <dbReference type="EMBL" id="KAK1517328.1"/>
    </source>
</evidence>
<proteinExistence type="predicted"/>
<feature type="region of interest" description="Disordered" evidence="1">
    <location>
        <begin position="20"/>
        <end position="39"/>
    </location>
</feature>